<dbReference type="RefSeq" id="WP_120023576.1">
    <property type="nucleotide sequence ID" value="NZ_QZFV01000076.1"/>
</dbReference>
<gene>
    <name evidence="7" type="ORF">D5S19_12790</name>
</gene>
<keyword evidence="8" id="KW-1185">Reference proteome</keyword>
<dbReference type="Gene3D" id="3.40.50.150">
    <property type="entry name" value="Vaccinia Virus protein VP39"/>
    <property type="match status" value="1"/>
</dbReference>
<dbReference type="InterPro" id="IPR029063">
    <property type="entry name" value="SAM-dependent_MTases_sf"/>
</dbReference>
<organism evidence="7 8">
    <name type="scientific">Amycolatopsis panacis</name>
    <dbReference type="NCBI Taxonomy" id="2340917"/>
    <lineage>
        <taxon>Bacteria</taxon>
        <taxon>Bacillati</taxon>
        <taxon>Actinomycetota</taxon>
        <taxon>Actinomycetes</taxon>
        <taxon>Pseudonocardiales</taxon>
        <taxon>Pseudonocardiaceae</taxon>
        <taxon>Amycolatopsis</taxon>
    </lineage>
</organism>
<evidence type="ECO:0000256" key="2">
    <source>
        <dbReference type="ARBA" id="ARBA00008138"/>
    </source>
</evidence>
<evidence type="ECO:0000256" key="1">
    <source>
        <dbReference type="ARBA" id="ARBA00003907"/>
    </source>
</evidence>
<evidence type="ECO:0000313" key="8">
    <source>
        <dbReference type="Proteomes" id="UP000285112"/>
    </source>
</evidence>
<evidence type="ECO:0000256" key="3">
    <source>
        <dbReference type="ARBA" id="ARBA00022603"/>
    </source>
</evidence>
<keyword evidence="4 7" id="KW-0808">Transferase</keyword>
<dbReference type="InterPro" id="IPR011610">
    <property type="entry name" value="SAM_mthyl_Trfase_ML2640-like"/>
</dbReference>
<dbReference type="AlphaFoldDB" id="A0A419I515"/>
<dbReference type="OrthoDB" id="9806164at2"/>
<evidence type="ECO:0000313" key="7">
    <source>
        <dbReference type="EMBL" id="RJQ85788.1"/>
    </source>
</evidence>
<dbReference type="EC" id="2.1.1.-" evidence="6"/>
<comment type="similarity">
    <text evidence="2 6">Belongs to the UPF0677 family.</text>
</comment>
<evidence type="ECO:0000256" key="4">
    <source>
        <dbReference type="ARBA" id="ARBA00022679"/>
    </source>
</evidence>
<dbReference type="Pfam" id="PF04072">
    <property type="entry name" value="LCM"/>
    <property type="match status" value="1"/>
</dbReference>
<dbReference type="InterPro" id="IPR007213">
    <property type="entry name" value="Ppm1/Ppm2/Tcmp"/>
</dbReference>
<name>A0A419I515_9PSEU</name>
<keyword evidence="3 6" id="KW-0489">Methyltransferase</keyword>
<dbReference type="NCBIfam" id="TIGR00027">
    <property type="entry name" value="mthyl_TIGR00027"/>
    <property type="match status" value="1"/>
</dbReference>
<reference evidence="7 8" key="1">
    <citation type="submission" date="2018-09" db="EMBL/GenBank/DDBJ databases">
        <title>YIM PH 21725 draft genome.</title>
        <authorList>
            <person name="Miao C."/>
        </authorList>
    </citation>
    <scope>NUCLEOTIDE SEQUENCE [LARGE SCALE GENOMIC DNA]</scope>
    <source>
        <strain evidence="8">YIM PH21725</strain>
    </source>
</reference>
<protein>
    <recommendedName>
        <fullName evidence="6">S-adenosyl-L-methionine-dependent methyltransferase</fullName>
        <ecNumber evidence="6">2.1.1.-</ecNumber>
    </recommendedName>
</protein>
<dbReference type="Proteomes" id="UP000285112">
    <property type="component" value="Unassembled WGS sequence"/>
</dbReference>
<evidence type="ECO:0000256" key="5">
    <source>
        <dbReference type="ARBA" id="ARBA00022691"/>
    </source>
</evidence>
<evidence type="ECO:0000256" key="6">
    <source>
        <dbReference type="RuleBase" id="RU362030"/>
    </source>
</evidence>
<proteinExistence type="inferred from homology"/>
<accession>A0A419I515</accession>
<dbReference type="EMBL" id="QZFV01000076">
    <property type="protein sequence ID" value="RJQ85788.1"/>
    <property type="molecule type" value="Genomic_DNA"/>
</dbReference>
<comment type="caution">
    <text evidence="7">The sequence shown here is derived from an EMBL/GenBank/DDBJ whole genome shotgun (WGS) entry which is preliminary data.</text>
</comment>
<dbReference type="GO" id="GO:0032259">
    <property type="term" value="P:methylation"/>
    <property type="evidence" value="ECO:0007669"/>
    <property type="project" value="UniProtKB-KW"/>
</dbReference>
<sequence length="268" mass="29345">MSREPAQLSPVSRTAVGVAGLRALENGRPDRLFEDPYAGAFFHAGRELFENAPRRSLGPVFAHQVAVRTRYYDEFVADAGQVVILAAGLDARAFRLPWAEGVRVFELDLPEVLEFKDRVLAQQGARARCLRTVVPVDLREDWTGPLREAGFDPNRPAAWVVEGLLVYLSHDEAERLLLAVTELSAPGSRISFEHRPDGVNDGLLRQARAIGGEVTELWQGGLGTKAPEWLAAHGWTPETATIADLAVRYGREPEDTGRGGFVAATRVG</sequence>
<dbReference type="SUPFAM" id="SSF53335">
    <property type="entry name" value="S-adenosyl-L-methionine-dependent methyltransferases"/>
    <property type="match status" value="1"/>
</dbReference>
<comment type="function">
    <text evidence="1 6">Exhibits S-adenosyl-L-methionine-dependent methyltransferase activity.</text>
</comment>
<dbReference type="PANTHER" id="PTHR43619:SF2">
    <property type="entry name" value="S-ADENOSYL-L-METHIONINE-DEPENDENT METHYLTRANSFERASES SUPERFAMILY PROTEIN"/>
    <property type="match status" value="1"/>
</dbReference>
<dbReference type="PANTHER" id="PTHR43619">
    <property type="entry name" value="S-ADENOSYL-L-METHIONINE-DEPENDENT METHYLTRANSFERASE YKTD-RELATED"/>
    <property type="match status" value="1"/>
</dbReference>
<keyword evidence="5 6" id="KW-0949">S-adenosyl-L-methionine</keyword>
<dbReference type="GO" id="GO:0008168">
    <property type="term" value="F:methyltransferase activity"/>
    <property type="evidence" value="ECO:0007669"/>
    <property type="project" value="UniProtKB-UniRule"/>
</dbReference>